<evidence type="ECO:0000259" key="7">
    <source>
        <dbReference type="PROSITE" id="PS50066"/>
    </source>
</evidence>
<keyword evidence="5" id="KW-0539">Nucleus</keyword>
<feature type="compositionally biased region" description="Polar residues" evidence="6">
    <location>
        <begin position="304"/>
        <end position="317"/>
    </location>
</feature>
<dbReference type="InterPro" id="IPR050142">
    <property type="entry name" value="MADS-box/MEF2_TF"/>
</dbReference>
<keyword evidence="4" id="KW-0804">Transcription</keyword>
<dbReference type="SMART" id="SM00432">
    <property type="entry name" value="MADS"/>
    <property type="match status" value="1"/>
</dbReference>
<accession>B6JV10</accession>
<dbReference type="AlphaFoldDB" id="B6JV10"/>
<feature type="compositionally biased region" description="Polar residues" evidence="6">
    <location>
        <begin position="161"/>
        <end position="182"/>
    </location>
</feature>
<feature type="region of interest" description="Disordered" evidence="6">
    <location>
        <begin position="199"/>
        <end position="289"/>
    </location>
</feature>
<dbReference type="GO" id="GO:0005634">
    <property type="term" value="C:nucleus"/>
    <property type="evidence" value="ECO:0007669"/>
    <property type="project" value="UniProtKB-SubCell"/>
</dbReference>
<feature type="region of interest" description="Disordered" evidence="6">
    <location>
        <begin position="304"/>
        <end position="391"/>
    </location>
</feature>
<dbReference type="GO" id="GO:0000981">
    <property type="term" value="F:DNA-binding transcription factor activity, RNA polymerase II-specific"/>
    <property type="evidence" value="ECO:0007669"/>
    <property type="project" value="InterPro"/>
</dbReference>
<dbReference type="Gene3D" id="3.40.1810.10">
    <property type="entry name" value="Transcription factor, MADS-box"/>
    <property type="match status" value="1"/>
</dbReference>
<dbReference type="GO" id="GO:0000987">
    <property type="term" value="F:cis-regulatory region sequence-specific DNA binding"/>
    <property type="evidence" value="ECO:0007669"/>
    <property type="project" value="InterPro"/>
</dbReference>
<dbReference type="GO" id="GO:0046983">
    <property type="term" value="F:protein dimerization activity"/>
    <property type="evidence" value="ECO:0007669"/>
    <property type="project" value="InterPro"/>
</dbReference>
<gene>
    <name evidence="9" type="primary">map1</name>
    <name evidence="8" type="ORF">SJAG_00210</name>
</gene>
<protein>
    <submittedName>
        <fullName evidence="8">MADS-box transcription factor Map1</fullName>
    </submittedName>
</protein>
<proteinExistence type="predicted"/>
<organism evidence="8 10">
    <name type="scientific">Schizosaccharomyces japonicus (strain yFS275 / FY16936)</name>
    <name type="common">Fission yeast</name>
    <dbReference type="NCBI Taxonomy" id="402676"/>
    <lineage>
        <taxon>Eukaryota</taxon>
        <taxon>Fungi</taxon>
        <taxon>Dikarya</taxon>
        <taxon>Ascomycota</taxon>
        <taxon>Taphrinomycotina</taxon>
        <taxon>Schizosaccharomycetes</taxon>
        <taxon>Schizosaccharomycetales</taxon>
        <taxon>Schizosaccharomycetaceae</taxon>
        <taxon>Schizosaccharomyces</taxon>
    </lineage>
</organism>
<keyword evidence="2" id="KW-0805">Transcription regulation</keyword>
<dbReference type="PROSITE" id="PS50066">
    <property type="entry name" value="MADS_BOX_2"/>
    <property type="match status" value="1"/>
</dbReference>
<dbReference type="PRINTS" id="PR00404">
    <property type="entry name" value="MADSDOMAIN"/>
</dbReference>
<dbReference type="eggNOG" id="KOG0015">
    <property type="taxonomic scope" value="Eukaryota"/>
</dbReference>
<evidence type="ECO:0000256" key="1">
    <source>
        <dbReference type="ARBA" id="ARBA00004123"/>
    </source>
</evidence>
<dbReference type="Pfam" id="PF00319">
    <property type="entry name" value="SRF-TF"/>
    <property type="match status" value="1"/>
</dbReference>
<evidence type="ECO:0000256" key="6">
    <source>
        <dbReference type="SAM" id="MobiDB-lite"/>
    </source>
</evidence>
<comment type="subcellular location">
    <subcellularLocation>
        <location evidence="1">Nucleus</location>
    </subcellularLocation>
</comment>
<dbReference type="Proteomes" id="UP000001744">
    <property type="component" value="Unassembled WGS sequence"/>
</dbReference>
<evidence type="ECO:0000256" key="2">
    <source>
        <dbReference type="ARBA" id="ARBA00023015"/>
    </source>
</evidence>
<evidence type="ECO:0000256" key="4">
    <source>
        <dbReference type="ARBA" id="ARBA00023163"/>
    </source>
</evidence>
<feature type="region of interest" description="Disordered" evidence="6">
    <location>
        <begin position="1"/>
        <end position="32"/>
    </location>
</feature>
<dbReference type="InterPro" id="IPR002100">
    <property type="entry name" value="TF_MADSbox"/>
</dbReference>
<feature type="compositionally biased region" description="Polar residues" evidence="6">
    <location>
        <begin position="366"/>
        <end position="380"/>
    </location>
</feature>
<feature type="compositionally biased region" description="Polar residues" evidence="6">
    <location>
        <begin position="275"/>
        <end position="287"/>
    </location>
</feature>
<keyword evidence="3" id="KW-0238">DNA-binding</keyword>
<keyword evidence="10" id="KW-1185">Reference proteome</keyword>
<dbReference type="CDD" id="cd00266">
    <property type="entry name" value="MADS_SRF_like"/>
    <property type="match status" value="1"/>
</dbReference>
<name>B6JV10_SCHJY</name>
<evidence type="ECO:0000313" key="8">
    <source>
        <dbReference type="EMBL" id="EEB05211.1"/>
    </source>
</evidence>
<reference evidence="8 10" key="1">
    <citation type="journal article" date="2011" name="Science">
        <title>Comparative functional genomics of the fission yeasts.</title>
        <authorList>
            <person name="Rhind N."/>
            <person name="Chen Z."/>
            <person name="Yassour M."/>
            <person name="Thompson D.A."/>
            <person name="Haas B.J."/>
            <person name="Habib N."/>
            <person name="Wapinski I."/>
            <person name="Roy S."/>
            <person name="Lin M.F."/>
            <person name="Heiman D.I."/>
            <person name="Young S.K."/>
            <person name="Furuya K."/>
            <person name="Guo Y."/>
            <person name="Pidoux A."/>
            <person name="Chen H.M."/>
            <person name="Robbertse B."/>
            <person name="Goldberg J.M."/>
            <person name="Aoki K."/>
            <person name="Bayne E.H."/>
            <person name="Berlin A.M."/>
            <person name="Desjardins C.A."/>
            <person name="Dobbs E."/>
            <person name="Dukaj L."/>
            <person name="Fan L."/>
            <person name="FitzGerald M.G."/>
            <person name="French C."/>
            <person name="Gujja S."/>
            <person name="Hansen K."/>
            <person name="Keifenheim D."/>
            <person name="Levin J.Z."/>
            <person name="Mosher R.A."/>
            <person name="Mueller C.A."/>
            <person name="Pfiffner J."/>
            <person name="Priest M."/>
            <person name="Russ C."/>
            <person name="Smialowska A."/>
            <person name="Swoboda P."/>
            <person name="Sykes S.M."/>
            <person name="Vaughn M."/>
            <person name="Vengrova S."/>
            <person name="Yoder R."/>
            <person name="Zeng Q."/>
            <person name="Allshire R."/>
            <person name="Baulcombe D."/>
            <person name="Birren B.W."/>
            <person name="Brown W."/>
            <person name="Ekwall K."/>
            <person name="Kellis M."/>
            <person name="Leatherwood J."/>
            <person name="Levin H."/>
            <person name="Margalit H."/>
            <person name="Martienssen R."/>
            <person name="Nieduszynski C.A."/>
            <person name="Spatafora J.W."/>
            <person name="Friedman N."/>
            <person name="Dalgaard J.Z."/>
            <person name="Baumann P."/>
            <person name="Niki H."/>
            <person name="Regev A."/>
            <person name="Nusbaum C."/>
        </authorList>
    </citation>
    <scope>NUCLEOTIDE SEQUENCE [LARGE SCALE GENOMIC DNA]</scope>
    <source>
        <strain evidence="10">yFS275 / FY16936</strain>
    </source>
</reference>
<dbReference type="GeneID" id="7047797"/>
<dbReference type="HOGENOM" id="CLU_489295_0_0_1"/>
<dbReference type="OrthoDB" id="2284405at2759"/>
<dbReference type="GO" id="GO:0045944">
    <property type="term" value="P:positive regulation of transcription by RNA polymerase II"/>
    <property type="evidence" value="ECO:0007669"/>
    <property type="project" value="InterPro"/>
</dbReference>
<dbReference type="SUPFAM" id="SSF55455">
    <property type="entry name" value="SRF-like"/>
    <property type="match status" value="1"/>
</dbReference>
<dbReference type="VEuPathDB" id="FungiDB:SJAG_00210"/>
<evidence type="ECO:0000313" key="10">
    <source>
        <dbReference type="Proteomes" id="UP000001744"/>
    </source>
</evidence>
<feature type="compositionally biased region" description="Polar residues" evidence="6">
    <location>
        <begin position="199"/>
        <end position="230"/>
    </location>
</feature>
<dbReference type="RefSeq" id="XP_002171504.1">
    <property type="nucleotide sequence ID" value="XM_002171468.2"/>
</dbReference>
<dbReference type="STRING" id="402676.B6JV10"/>
<evidence type="ECO:0000256" key="3">
    <source>
        <dbReference type="ARBA" id="ARBA00023125"/>
    </source>
</evidence>
<feature type="region of interest" description="Disordered" evidence="6">
    <location>
        <begin position="161"/>
        <end position="186"/>
    </location>
</feature>
<sequence>MCKRVRDDLEPSTENASKQKTPPGAAKTSRFIQDKAKRRATFSKRRAGLFKKALELSVLTGTQIMVIAVSESGFVHTFATSKLEGVVNSKEGQEIIARCLQDPSVPDSVEVEEEGLENCDLGSDFGAFEKSKDANKEANSLVDDSVDEFLKANIRTEQSSQKDPIFGLNTNAGDIRSPTFTPKSGEDAFEDECIRMETNVSSQKSVQLSENAATTRQLKSRLDSSQNLCGSTRFDAPSSVPSQKQPLLSPETSPLDGHFSTTAGVDEFPALPHKNSLSETTFPNSDHLQFPDLKRNVWADSQESYASMSSEPDTSPTYLDFPQPTDLKSSRSVPKVREPDAYDGNSNPDSGIAKRTSAKRTAVQKLASSSAPELRSSCTNERVGRPQLMPLSDLTRSPTTCAAAFDACPSLFQGKSPLLTVKREPLESSSSSAPVTMPYNIEQQVHSVPYQIYRQQLCQQLQMPPFSSCQSQQYYSSSPRPIAYPPNVQLPQQSAPIYAYASQQLSNASFPSTPSIPTMPTTGYAINNPNTMNQQASNYAPAQPWGYSIMPMHERYS</sequence>
<evidence type="ECO:0000313" key="9">
    <source>
        <dbReference type="JaponicusDB" id="SJAG_00210"/>
    </source>
</evidence>
<dbReference type="InterPro" id="IPR033897">
    <property type="entry name" value="SRF-like_MADS-box"/>
</dbReference>
<dbReference type="FunFam" id="3.40.1810.10:FF:000002">
    <property type="entry name" value="Serum response factor b"/>
    <property type="match status" value="1"/>
</dbReference>
<dbReference type="EMBL" id="KE651166">
    <property type="protein sequence ID" value="EEB05211.1"/>
    <property type="molecule type" value="Genomic_DNA"/>
</dbReference>
<evidence type="ECO:0000256" key="5">
    <source>
        <dbReference type="ARBA" id="ARBA00023242"/>
    </source>
</evidence>
<feature type="compositionally biased region" description="Polar residues" evidence="6">
    <location>
        <begin position="239"/>
        <end position="252"/>
    </location>
</feature>
<dbReference type="InterPro" id="IPR036879">
    <property type="entry name" value="TF_MADSbox_sf"/>
</dbReference>
<feature type="domain" description="MADS-box" evidence="7">
    <location>
        <begin position="30"/>
        <end position="82"/>
    </location>
</feature>
<dbReference type="PANTHER" id="PTHR48019">
    <property type="entry name" value="SERUM RESPONSE FACTOR HOMOLOG"/>
    <property type="match status" value="1"/>
</dbReference>
<dbReference type="JaponicusDB" id="SJAG_00210">
    <property type="gene designation" value="map1"/>
</dbReference>